<dbReference type="GO" id="GO:0005634">
    <property type="term" value="C:nucleus"/>
    <property type="evidence" value="ECO:0007669"/>
    <property type="project" value="TreeGrafter"/>
</dbReference>
<dbReference type="AlphaFoldDB" id="A0A8J4BAF8"/>
<name>A0A8J4BAF8_9CHLO</name>
<evidence type="ECO:0000313" key="3">
    <source>
        <dbReference type="EMBL" id="GIL57308.1"/>
    </source>
</evidence>
<proteinExistence type="predicted"/>
<keyword evidence="4" id="KW-1185">Reference proteome</keyword>
<feature type="region of interest" description="Disordered" evidence="1">
    <location>
        <begin position="1"/>
        <end position="38"/>
    </location>
</feature>
<dbReference type="PANTHER" id="PTHR13164:SF6">
    <property type="entry name" value="CS DOMAIN-CONTAINING PROTEIN"/>
    <property type="match status" value="1"/>
</dbReference>
<reference evidence="3" key="1">
    <citation type="journal article" date="2021" name="Proc. Natl. Acad. Sci. U.S.A.">
        <title>Three genomes in the algal genus Volvox reveal the fate of a haploid sex-determining region after a transition to homothallism.</title>
        <authorList>
            <person name="Yamamoto K."/>
            <person name="Hamaji T."/>
            <person name="Kawai-Toyooka H."/>
            <person name="Matsuzaki R."/>
            <person name="Takahashi F."/>
            <person name="Nishimura Y."/>
            <person name="Kawachi M."/>
            <person name="Noguchi H."/>
            <person name="Minakuchi Y."/>
            <person name="Umen J.G."/>
            <person name="Toyoda A."/>
            <person name="Nozaki H."/>
        </authorList>
    </citation>
    <scope>NUCLEOTIDE SEQUENCE</scope>
    <source>
        <strain evidence="3">NIES-3780</strain>
    </source>
</reference>
<feature type="compositionally biased region" description="Polar residues" evidence="1">
    <location>
        <begin position="28"/>
        <end position="38"/>
    </location>
</feature>
<dbReference type="Gene3D" id="2.60.40.790">
    <property type="match status" value="1"/>
</dbReference>
<evidence type="ECO:0000313" key="4">
    <source>
        <dbReference type="Proteomes" id="UP000747399"/>
    </source>
</evidence>
<protein>
    <recommendedName>
        <fullName evidence="2">CS domain-containing protein</fullName>
    </recommendedName>
</protein>
<accession>A0A8J4BAF8</accession>
<dbReference type="PROSITE" id="PS51203">
    <property type="entry name" value="CS"/>
    <property type="match status" value="1"/>
</dbReference>
<organism evidence="3 4">
    <name type="scientific">Volvox africanus</name>
    <dbReference type="NCBI Taxonomy" id="51714"/>
    <lineage>
        <taxon>Eukaryota</taxon>
        <taxon>Viridiplantae</taxon>
        <taxon>Chlorophyta</taxon>
        <taxon>core chlorophytes</taxon>
        <taxon>Chlorophyceae</taxon>
        <taxon>CS clade</taxon>
        <taxon>Chlamydomonadales</taxon>
        <taxon>Volvocaceae</taxon>
        <taxon>Volvox</taxon>
    </lineage>
</organism>
<dbReference type="InterPro" id="IPR007052">
    <property type="entry name" value="CS_dom"/>
</dbReference>
<dbReference type="PANTHER" id="PTHR13164">
    <property type="entry name" value="CALICYLIN BINDING PROTEIN"/>
    <property type="match status" value="1"/>
</dbReference>
<evidence type="ECO:0000259" key="2">
    <source>
        <dbReference type="PROSITE" id="PS51203"/>
    </source>
</evidence>
<dbReference type="Proteomes" id="UP000747399">
    <property type="component" value="Unassembled WGS sequence"/>
</dbReference>
<comment type="caution">
    <text evidence="3">The sequence shown here is derived from an EMBL/GenBank/DDBJ whole genome shotgun (WGS) entry which is preliminary data.</text>
</comment>
<sequence>MTVNAVEAAEQEVDRIQGAAEQPADQKPGQQYSKNALQANIEDKREQSYYYAHAPRGTSEEPAPLPVPVVLERSTAEVPPAIVTIFNYAWADEGEFVKVYIPLEGVGAKCRDDDIRVSFEERLFQVDVHGFKPRQVQRLLIQKLSGDITPDDCRVKRLANKVVVTLKKADGHRKWYSLRSNV</sequence>
<dbReference type="EMBL" id="BNCO01000027">
    <property type="protein sequence ID" value="GIL57308.1"/>
    <property type="molecule type" value="Genomic_DNA"/>
</dbReference>
<gene>
    <name evidence="3" type="ORF">Vafri_12556</name>
</gene>
<dbReference type="SUPFAM" id="SSF49764">
    <property type="entry name" value="HSP20-like chaperones"/>
    <property type="match status" value="1"/>
</dbReference>
<feature type="domain" description="CS" evidence="2">
    <location>
        <begin position="83"/>
        <end position="179"/>
    </location>
</feature>
<dbReference type="Pfam" id="PF04969">
    <property type="entry name" value="CS"/>
    <property type="match status" value="1"/>
</dbReference>
<dbReference type="InterPro" id="IPR052289">
    <property type="entry name" value="Calcyclin-binding_UBL-bridge"/>
</dbReference>
<evidence type="ECO:0000256" key="1">
    <source>
        <dbReference type="SAM" id="MobiDB-lite"/>
    </source>
</evidence>
<dbReference type="InterPro" id="IPR008978">
    <property type="entry name" value="HSP20-like_chaperone"/>
</dbReference>